<dbReference type="RefSeq" id="XP_019705442.1">
    <property type="nucleotide sequence ID" value="XM_019849883.2"/>
</dbReference>
<organism evidence="2 3">
    <name type="scientific">Elaeis guineensis var. tenera</name>
    <name type="common">Oil palm</name>
    <dbReference type="NCBI Taxonomy" id="51953"/>
    <lineage>
        <taxon>Eukaryota</taxon>
        <taxon>Viridiplantae</taxon>
        <taxon>Streptophyta</taxon>
        <taxon>Embryophyta</taxon>
        <taxon>Tracheophyta</taxon>
        <taxon>Spermatophyta</taxon>
        <taxon>Magnoliopsida</taxon>
        <taxon>Liliopsida</taxon>
        <taxon>Arecaceae</taxon>
        <taxon>Arecoideae</taxon>
        <taxon>Cocoseae</taxon>
        <taxon>Elaeidinae</taxon>
        <taxon>Elaeis</taxon>
    </lineage>
</organism>
<evidence type="ECO:0000313" key="3">
    <source>
        <dbReference type="RefSeq" id="XP_019705442.1"/>
    </source>
</evidence>
<evidence type="ECO:0000313" key="2">
    <source>
        <dbReference type="Proteomes" id="UP000504607"/>
    </source>
</evidence>
<dbReference type="AlphaFoldDB" id="A0A6J0PHK7"/>
<dbReference type="Proteomes" id="UP000504607">
    <property type="component" value="Chromosome 1"/>
</dbReference>
<name>A0A6J0PHK7_ELAGV</name>
<gene>
    <name evidence="3" type="primary">LOC109505744</name>
</gene>
<keyword evidence="1" id="KW-0175">Coiled coil</keyword>
<dbReference type="OrthoDB" id="765404at2759"/>
<proteinExistence type="predicted"/>
<protein>
    <submittedName>
        <fullName evidence="3">Uncharacterized protein LOC109505744</fullName>
    </submittedName>
</protein>
<sequence length="194" mass="21327">MGIWESLRWTAGTFYGSLPDPSPVKDFGLGVVQATASSVSAGASRARDLLHRAADKAHRAKHPGWQWIGRIGLDLIDHTLAQVTKPYTGGIPVYRIVKEGWTKGRSGPAAHAKEEEELQELRNKIARLEMAIADGDRRGPHSRRPESACWLVGLQPHQKPEDVIRVFMMKGFKGGDFIDAQVVPRAGNAKATPY</sequence>
<keyword evidence="2" id="KW-1185">Reference proteome</keyword>
<evidence type="ECO:0000256" key="1">
    <source>
        <dbReference type="SAM" id="Coils"/>
    </source>
</evidence>
<accession>A0A6J0PHK7</accession>
<dbReference type="InParanoid" id="A0A6J0PHK7"/>
<feature type="coiled-coil region" evidence="1">
    <location>
        <begin position="111"/>
        <end position="138"/>
    </location>
</feature>
<reference evidence="3" key="1">
    <citation type="submission" date="2025-08" db="UniProtKB">
        <authorList>
            <consortium name="RefSeq"/>
        </authorList>
    </citation>
    <scope>IDENTIFICATION</scope>
</reference>